<feature type="region of interest" description="Disordered" evidence="4">
    <location>
        <begin position="74"/>
        <end position="124"/>
    </location>
</feature>
<feature type="compositionally biased region" description="Polar residues" evidence="4">
    <location>
        <begin position="78"/>
        <end position="106"/>
    </location>
</feature>
<keyword evidence="6" id="KW-1185">Reference proteome</keyword>
<feature type="domain" description="DRBM" evidence="5">
    <location>
        <begin position="138"/>
        <end position="207"/>
    </location>
</feature>
<evidence type="ECO:0000256" key="4">
    <source>
        <dbReference type="SAM" id="MobiDB-lite"/>
    </source>
</evidence>
<dbReference type="OrthoDB" id="5274873at2759"/>
<protein>
    <submittedName>
        <fullName evidence="7">Double-stranded RNA-binding protein 1-like</fullName>
    </submittedName>
</protein>
<dbReference type="eggNOG" id="ENOG502QTBA">
    <property type="taxonomic scope" value="Eukaryota"/>
</dbReference>
<evidence type="ECO:0000313" key="7">
    <source>
        <dbReference type="RefSeq" id="XP_010243729.1"/>
    </source>
</evidence>
<evidence type="ECO:0000259" key="5">
    <source>
        <dbReference type="PROSITE" id="PS50137"/>
    </source>
</evidence>
<gene>
    <name evidence="7" type="primary">LOC104587715</name>
</gene>
<evidence type="ECO:0000256" key="1">
    <source>
        <dbReference type="ARBA" id="ARBA00022737"/>
    </source>
</evidence>
<feature type="domain" description="DRBM" evidence="5">
    <location>
        <begin position="1"/>
        <end position="70"/>
    </location>
</feature>
<keyword evidence="2 3" id="KW-0694">RNA-binding</keyword>
<feature type="region of interest" description="Disordered" evidence="4">
    <location>
        <begin position="300"/>
        <end position="326"/>
    </location>
</feature>
<accession>A0A1U7Z7Y1</accession>
<dbReference type="SMART" id="SM00358">
    <property type="entry name" value="DSRM"/>
    <property type="match status" value="3"/>
</dbReference>
<sequence>MHKSKLQELCQRKTWSLPKYTWTKEGPDHNPCFKASVFVNGISFDTSNSSRSSKEAQNEAAKIALDYFCTSARPPPDDNQSVGDSTSNPSVSAGYSSARTELQSNSGIGGRLSPKNSITGGNMLSVKNDKEFGDMQHLYKNQLQSYAQRKSTALPTYSYVNEGLPHDPRFKAKVTINGQIFESPGVFCTVKEAENAAAGAACASLSLDDIQLDEYGIYKNLLQELMQKEGFSMPIYNTTRSGASHLPTFFSSVEIEKEIFQGEAAKTKKQAEMNAAKVAYFVLKERGDQDANLAERISANAKDGTRHSMLPSGHANDSTPKSKKLPCSSDDIYAHLRDPFPSICSSSDDDFSSDGPCSPKLSSGGSECLNVGTSVSAVDSNIKVVANERPQLSKRIRVYPRKPDMTFPRGVTILPISDDKWVALSLDFPKEDNQHGEALISR</sequence>
<dbReference type="Pfam" id="PF00035">
    <property type="entry name" value="dsrm"/>
    <property type="match status" value="3"/>
</dbReference>
<dbReference type="PANTHER" id="PTHR46031:SF16">
    <property type="entry name" value="DOUBLE-STRANDED RNA-BINDING PROTEIN 4"/>
    <property type="match status" value="1"/>
</dbReference>
<dbReference type="Gene3D" id="3.30.160.20">
    <property type="match status" value="3"/>
</dbReference>
<dbReference type="InParanoid" id="A0A1U7Z7Y1"/>
<dbReference type="KEGG" id="nnu:104587715"/>
<dbReference type="PROSITE" id="PS50137">
    <property type="entry name" value="DS_RBD"/>
    <property type="match status" value="3"/>
</dbReference>
<name>A0A1U7Z7Y1_NELNU</name>
<dbReference type="InterPro" id="IPR014720">
    <property type="entry name" value="dsRBD_dom"/>
</dbReference>
<dbReference type="AlphaFoldDB" id="A0A1U7Z7Y1"/>
<dbReference type="GeneID" id="104587715"/>
<evidence type="ECO:0000256" key="2">
    <source>
        <dbReference type="ARBA" id="ARBA00022884"/>
    </source>
</evidence>
<dbReference type="Proteomes" id="UP000189703">
    <property type="component" value="Unplaced"/>
</dbReference>
<dbReference type="PANTHER" id="PTHR46031">
    <property type="match status" value="1"/>
</dbReference>
<organism evidence="6 7">
    <name type="scientific">Nelumbo nucifera</name>
    <name type="common">Sacred lotus</name>
    <dbReference type="NCBI Taxonomy" id="4432"/>
    <lineage>
        <taxon>Eukaryota</taxon>
        <taxon>Viridiplantae</taxon>
        <taxon>Streptophyta</taxon>
        <taxon>Embryophyta</taxon>
        <taxon>Tracheophyta</taxon>
        <taxon>Spermatophyta</taxon>
        <taxon>Magnoliopsida</taxon>
        <taxon>Proteales</taxon>
        <taxon>Nelumbonaceae</taxon>
        <taxon>Nelumbo</taxon>
    </lineage>
</organism>
<dbReference type="STRING" id="4432.A0A1U7Z7Y1"/>
<proteinExistence type="predicted"/>
<dbReference type="RefSeq" id="XP_010243729.1">
    <property type="nucleotide sequence ID" value="XM_010245427.2"/>
</dbReference>
<keyword evidence="1" id="KW-0677">Repeat</keyword>
<feature type="domain" description="DRBM" evidence="5">
    <location>
        <begin position="217"/>
        <end position="285"/>
    </location>
</feature>
<evidence type="ECO:0000313" key="6">
    <source>
        <dbReference type="Proteomes" id="UP000189703"/>
    </source>
</evidence>
<evidence type="ECO:0000256" key="3">
    <source>
        <dbReference type="PROSITE-ProRule" id="PRU00266"/>
    </source>
</evidence>
<dbReference type="GO" id="GO:0003723">
    <property type="term" value="F:RNA binding"/>
    <property type="evidence" value="ECO:0007669"/>
    <property type="project" value="UniProtKB-UniRule"/>
</dbReference>
<dbReference type="OMA" id="NAKRHRC"/>
<dbReference type="SUPFAM" id="SSF54768">
    <property type="entry name" value="dsRNA-binding domain-like"/>
    <property type="match status" value="3"/>
</dbReference>
<reference evidence="7" key="1">
    <citation type="submission" date="2025-08" db="UniProtKB">
        <authorList>
            <consortium name="RefSeq"/>
        </authorList>
    </citation>
    <scope>IDENTIFICATION</scope>
</reference>